<sequence>MRLVKEISNPDCKITIFAWNNRYLIKLEQGFLEQTFKVEQWEISGDEDLDRIIDAEFVQQALIRFQEMGQAFYEARERSGL</sequence>
<proteinExistence type="predicted"/>
<dbReference type="Proteomes" id="UP000772618">
    <property type="component" value="Unassembled WGS sequence"/>
</dbReference>
<dbReference type="EMBL" id="JAHESD010000005">
    <property type="protein sequence ID" value="MBT1702325.1"/>
    <property type="molecule type" value="Genomic_DNA"/>
</dbReference>
<gene>
    <name evidence="1" type="ORF">KK060_03490</name>
</gene>
<protein>
    <submittedName>
        <fullName evidence="1">Uncharacterized protein</fullName>
    </submittedName>
</protein>
<reference evidence="1 2" key="1">
    <citation type="submission" date="2021-05" db="EMBL/GenBank/DDBJ databases">
        <title>A Polyphasic approach of four new species of the genus Ohtaekwangia: Ohtaekwangia histidinii sp. nov., Ohtaekwangia cretensis sp. nov., Ohtaekwangia indiensis sp. nov., Ohtaekwangia reichenbachii sp. nov. from diverse environment.</title>
        <authorList>
            <person name="Octaviana S."/>
        </authorList>
    </citation>
    <scope>NUCLEOTIDE SEQUENCE [LARGE SCALE GENOMIC DNA]</scope>
    <source>
        <strain evidence="1 2">PWU20</strain>
    </source>
</reference>
<dbReference type="RefSeq" id="WP_254152187.1">
    <property type="nucleotide sequence ID" value="NZ_JAHESD010000005.1"/>
</dbReference>
<evidence type="ECO:0000313" key="2">
    <source>
        <dbReference type="Proteomes" id="UP000772618"/>
    </source>
</evidence>
<evidence type="ECO:0000313" key="1">
    <source>
        <dbReference type="EMBL" id="MBT1702325.1"/>
    </source>
</evidence>
<keyword evidence="2" id="KW-1185">Reference proteome</keyword>
<organism evidence="1 2">
    <name type="scientific">Chryseosolibacter indicus</name>
    <dbReference type="NCBI Taxonomy" id="2782351"/>
    <lineage>
        <taxon>Bacteria</taxon>
        <taxon>Pseudomonadati</taxon>
        <taxon>Bacteroidota</taxon>
        <taxon>Cytophagia</taxon>
        <taxon>Cytophagales</taxon>
        <taxon>Chryseotaleaceae</taxon>
        <taxon>Chryseosolibacter</taxon>
    </lineage>
</organism>
<comment type="caution">
    <text evidence="1">The sequence shown here is derived from an EMBL/GenBank/DDBJ whole genome shotgun (WGS) entry which is preliminary data.</text>
</comment>
<accession>A0ABS5VLK1</accession>
<name>A0ABS5VLK1_9BACT</name>